<evidence type="ECO:0000256" key="1">
    <source>
        <dbReference type="ARBA" id="ARBA00022729"/>
    </source>
</evidence>
<gene>
    <name evidence="5" type="primary">bamD</name>
    <name evidence="5" type="ORF">IFJ97_03720</name>
</gene>
<dbReference type="Gene3D" id="1.25.40.10">
    <property type="entry name" value="Tetratricopeptide repeat domain"/>
    <property type="match status" value="1"/>
</dbReference>
<proteinExistence type="predicted"/>
<organism evidence="5 6">
    <name type="scientific">Candidatus Sulfomarinibacter kjeldsenii</name>
    <dbReference type="NCBI Taxonomy" id="2885994"/>
    <lineage>
        <taxon>Bacteria</taxon>
        <taxon>Pseudomonadati</taxon>
        <taxon>Acidobacteriota</taxon>
        <taxon>Thermoanaerobaculia</taxon>
        <taxon>Thermoanaerobaculales</taxon>
        <taxon>Candidatus Sulfomarinibacteraceae</taxon>
        <taxon>Candidatus Sulfomarinibacter</taxon>
    </lineage>
</organism>
<comment type="caution">
    <text evidence="5">The sequence shown here is derived from an EMBL/GenBank/DDBJ whole genome shotgun (WGS) entry which is preliminary data.</text>
</comment>
<accession>A0A8J7CEK6</accession>
<protein>
    <submittedName>
        <fullName evidence="5">Outer membrane protein assembly factor BamD</fullName>
    </submittedName>
</protein>
<dbReference type="EMBL" id="JACXWA010000062">
    <property type="protein sequence ID" value="MBD3870452.1"/>
    <property type="molecule type" value="Genomic_DNA"/>
</dbReference>
<dbReference type="InterPro" id="IPR039565">
    <property type="entry name" value="BamD-like"/>
</dbReference>
<evidence type="ECO:0000313" key="5">
    <source>
        <dbReference type="EMBL" id="MBD3870452.1"/>
    </source>
</evidence>
<evidence type="ECO:0000259" key="4">
    <source>
        <dbReference type="Pfam" id="PF13525"/>
    </source>
</evidence>
<evidence type="ECO:0000256" key="3">
    <source>
        <dbReference type="ARBA" id="ARBA00023237"/>
    </source>
</evidence>
<dbReference type="Pfam" id="PF13525">
    <property type="entry name" value="YfiO"/>
    <property type="match status" value="1"/>
</dbReference>
<keyword evidence="3" id="KW-0998">Cell outer membrane</keyword>
<dbReference type="InterPro" id="IPR011990">
    <property type="entry name" value="TPR-like_helical_dom_sf"/>
</dbReference>
<evidence type="ECO:0000256" key="2">
    <source>
        <dbReference type="ARBA" id="ARBA00023136"/>
    </source>
</evidence>
<dbReference type="AlphaFoldDB" id="A0A8J7CEK6"/>
<dbReference type="InterPro" id="IPR017689">
    <property type="entry name" value="BamD"/>
</dbReference>
<feature type="domain" description="Outer membrane lipoprotein BamD-like" evidence="4">
    <location>
        <begin position="39"/>
        <end position="229"/>
    </location>
</feature>
<dbReference type="Proteomes" id="UP000598633">
    <property type="component" value="Unassembled WGS sequence"/>
</dbReference>
<keyword evidence="1" id="KW-0732">Signal</keyword>
<sequence length="250" mass="29047">MTSARGVAIIMLPVVILAFGCKSGRSNEDALLDQLANLDKETIFEQAEALYSEKEYQKARELFAFVYDSFPNDPMGHKAALRVADTYSAKNDVTNLTEARLRYRDFANRYPNDPDRDYALLMVGHTYSARKLRPDRDLSDIHEALSAYEQLINLYPNSQYLPEADSRISALYELLAEHDWIVGQFYQRNKRYEGALWRFQYIQENYPNFSKFDAVNAKISDLESLIEERNAAWKKRLEELRKKTGDKTED</sequence>
<dbReference type="PROSITE" id="PS51257">
    <property type="entry name" value="PROKAR_LIPOPROTEIN"/>
    <property type="match status" value="1"/>
</dbReference>
<name>A0A8J7CEK6_9BACT</name>
<dbReference type="SUPFAM" id="SSF48452">
    <property type="entry name" value="TPR-like"/>
    <property type="match status" value="1"/>
</dbReference>
<reference evidence="5 6" key="1">
    <citation type="submission" date="2020-08" db="EMBL/GenBank/DDBJ databases">
        <title>Acidobacteriota in marine sediments use diverse sulfur dissimilation pathways.</title>
        <authorList>
            <person name="Wasmund K."/>
        </authorList>
    </citation>
    <scope>NUCLEOTIDE SEQUENCE [LARGE SCALE GENOMIC DNA]</scope>
    <source>
        <strain evidence="5">MAG AM3-A</strain>
    </source>
</reference>
<dbReference type="NCBIfam" id="TIGR03302">
    <property type="entry name" value="OM_YfiO"/>
    <property type="match status" value="1"/>
</dbReference>
<keyword evidence="2" id="KW-0472">Membrane</keyword>
<evidence type="ECO:0000313" key="6">
    <source>
        <dbReference type="Proteomes" id="UP000598633"/>
    </source>
</evidence>